<dbReference type="InterPro" id="IPR051629">
    <property type="entry name" value="Sulfite_efflux_TDT"/>
</dbReference>
<dbReference type="Pfam" id="PF03595">
    <property type="entry name" value="SLAC1"/>
    <property type="match status" value="1"/>
</dbReference>
<dbReference type="GO" id="GO:0005886">
    <property type="term" value="C:plasma membrane"/>
    <property type="evidence" value="ECO:0007669"/>
    <property type="project" value="UniProtKB-SubCell"/>
</dbReference>
<dbReference type="InterPro" id="IPR004695">
    <property type="entry name" value="SLAC1/Mae1/Ssu1/TehA"/>
</dbReference>
<dbReference type="EMBL" id="KV878337">
    <property type="protein sequence ID" value="OJJ49948.1"/>
    <property type="molecule type" value="Genomic_DNA"/>
</dbReference>
<keyword evidence="12" id="KW-1185">Reference proteome</keyword>
<feature type="transmembrane region" description="Helical" evidence="10">
    <location>
        <begin position="187"/>
        <end position="214"/>
    </location>
</feature>
<dbReference type="GeneID" id="34611948"/>
<evidence type="ECO:0000313" key="12">
    <source>
        <dbReference type="Proteomes" id="UP000184188"/>
    </source>
</evidence>
<feature type="transmembrane region" description="Helical" evidence="10">
    <location>
        <begin position="332"/>
        <end position="352"/>
    </location>
</feature>
<name>A0A1L9SRY7_9EURO</name>
<dbReference type="FunFam" id="1.50.10.150:FF:000004">
    <property type="entry name" value="Malic acid transporter"/>
    <property type="match status" value="1"/>
</dbReference>
<feature type="transmembrane region" description="Helical" evidence="10">
    <location>
        <begin position="21"/>
        <end position="39"/>
    </location>
</feature>
<proteinExistence type="inferred from homology"/>
<keyword evidence="3" id="KW-0813">Transport</keyword>
<evidence type="ECO:0000313" key="11">
    <source>
        <dbReference type="EMBL" id="OJJ49948.1"/>
    </source>
</evidence>
<evidence type="ECO:0000256" key="10">
    <source>
        <dbReference type="SAM" id="Phobius"/>
    </source>
</evidence>
<dbReference type="VEuPathDB" id="FungiDB:ASPZODRAFT_149402"/>
<dbReference type="PANTHER" id="PTHR31686">
    <property type="match status" value="1"/>
</dbReference>
<protein>
    <recommendedName>
        <fullName evidence="9">Sulfite efflux pump SSU1</fullName>
    </recommendedName>
</protein>
<reference evidence="12" key="1">
    <citation type="journal article" date="2017" name="Genome Biol.">
        <title>Comparative genomics reveals high biological diversity and specific adaptations in the industrially and medically important fungal genus Aspergillus.</title>
        <authorList>
            <person name="de Vries R.P."/>
            <person name="Riley R."/>
            <person name="Wiebenga A."/>
            <person name="Aguilar-Osorio G."/>
            <person name="Amillis S."/>
            <person name="Uchima C.A."/>
            <person name="Anderluh G."/>
            <person name="Asadollahi M."/>
            <person name="Askin M."/>
            <person name="Barry K."/>
            <person name="Battaglia E."/>
            <person name="Bayram O."/>
            <person name="Benocci T."/>
            <person name="Braus-Stromeyer S.A."/>
            <person name="Caldana C."/>
            <person name="Canovas D."/>
            <person name="Cerqueira G.C."/>
            <person name="Chen F."/>
            <person name="Chen W."/>
            <person name="Choi C."/>
            <person name="Clum A."/>
            <person name="Dos Santos R.A."/>
            <person name="Damasio A.R."/>
            <person name="Diallinas G."/>
            <person name="Emri T."/>
            <person name="Fekete E."/>
            <person name="Flipphi M."/>
            <person name="Freyberg S."/>
            <person name="Gallo A."/>
            <person name="Gournas C."/>
            <person name="Habgood R."/>
            <person name="Hainaut M."/>
            <person name="Harispe M.L."/>
            <person name="Henrissat B."/>
            <person name="Hilden K.S."/>
            <person name="Hope R."/>
            <person name="Hossain A."/>
            <person name="Karabika E."/>
            <person name="Karaffa L."/>
            <person name="Karanyi Z."/>
            <person name="Krasevec N."/>
            <person name="Kuo A."/>
            <person name="Kusch H."/>
            <person name="LaButti K."/>
            <person name="Lagendijk E.L."/>
            <person name="Lapidus A."/>
            <person name="Levasseur A."/>
            <person name="Lindquist E."/>
            <person name="Lipzen A."/>
            <person name="Logrieco A.F."/>
            <person name="MacCabe A."/>
            <person name="Maekelae M.R."/>
            <person name="Malavazi I."/>
            <person name="Melin P."/>
            <person name="Meyer V."/>
            <person name="Mielnichuk N."/>
            <person name="Miskei M."/>
            <person name="Molnar A.P."/>
            <person name="Mule G."/>
            <person name="Ngan C.Y."/>
            <person name="Orejas M."/>
            <person name="Orosz E."/>
            <person name="Ouedraogo J.P."/>
            <person name="Overkamp K.M."/>
            <person name="Park H.-S."/>
            <person name="Perrone G."/>
            <person name="Piumi F."/>
            <person name="Punt P.J."/>
            <person name="Ram A.F."/>
            <person name="Ramon A."/>
            <person name="Rauscher S."/>
            <person name="Record E."/>
            <person name="Riano-Pachon D.M."/>
            <person name="Robert V."/>
            <person name="Roehrig J."/>
            <person name="Ruller R."/>
            <person name="Salamov A."/>
            <person name="Salih N.S."/>
            <person name="Samson R.A."/>
            <person name="Sandor E."/>
            <person name="Sanguinetti M."/>
            <person name="Schuetze T."/>
            <person name="Sepcic K."/>
            <person name="Shelest E."/>
            <person name="Sherlock G."/>
            <person name="Sophianopoulou V."/>
            <person name="Squina F.M."/>
            <person name="Sun H."/>
            <person name="Susca A."/>
            <person name="Todd R.B."/>
            <person name="Tsang A."/>
            <person name="Unkles S.E."/>
            <person name="van de Wiele N."/>
            <person name="van Rossen-Uffink D."/>
            <person name="Oliveira J.V."/>
            <person name="Vesth T.C."/>
            <person name="Visser J."/>
            <person name="Yu J.-H."/>
            <person name="Zhou M."/>
            <person name="Andersen M.R."/>
            <person name="Archer D.B."/>
            <person name="Baker S.E."/>
            <person name="Benoit I."/>
            <person name="Brakhage A.A."/>
            <person name="Braus G.H."/>
            <person name="Fischer R."/>
            <person name="Frisvad J.C."/>
            <person name="Goldman G.H."/>
            <person name="Houbraken J."/>
            <person name="Oakley B."/>
            <person name="Pocsi I."/>
            <person name="Scazzocchio C."/>
            <person name="Seiboth B."/>
            <person name="vanKuyk P.A."/>
            <person name="Wortman J."/>
            <person name="Dyer P.S."/>
            <person name="Grigoriev I.V."/>
        </authorList>
    </citation>
    <scope>NUCLEOTIDE SEQUENCE [LARGE SCALE GENOMIC DNA]</scope>
    <source>
        <strain evidence="12">CBS 506.65</strain>
    </source>
</reference>
<keyword evidence="5 10" id="KW-0812">Transmembrane</keyword>
<evidence type="ECO:0000256" key="8">
    <source>
        <dbReference type="ARBA" id="ARBA00056100"/>
    </source>
</evidence>
<evidence type="ECO:0000256" key="5">
    <source>
        <dbReference type="ARBA" id="ARBA00022692"/>
    </source>
</evidence>
<dbReference type="AlphaFoldDB" id="A0A1L9SRY7"/>
<comment type="subcellular location">
    <subcellularLocation>
        <location evidence="1">Cell membrane</location>
        <topology evidence="1">Multi-pass membrane protein</topology>
    </subcellularLocation>
</comment>
<evidence type="ECO:0000256" key="7">
    <source>
        <dbReference type="ARBA" id="ARBA00023136"/>
    </source>
</evidence>
<evidence type="ECO:0000256" key="2">
    <source>
        <dbReference type="ARBA" id="ARBA00008566"/>
    </source>
</evidence>
<feature type="transmembrane region" description="Helical" evidence="10">
    <location>
        <begin position="121"/>
        <end position="145"/>
    </location>
</feature>
<dbReference type="InterPro" id="IPR038665">
    <property type="entry name" value="Voltage-dep_anion_channel_sf"/>
</dbReference>
<dbReference type="PANTHER" id="PTHR31686:SF1">
    <property type="entry name" value="SULFITE EFFLUX PUMP SSU1"/>
    <property type="match status" value="1"/>
</dbReference>
<feature type="transmembrane region" description="Helical" evidence="10">
    <location>
        <begin position="91"/>
        <end position="115"/>
    </location>
</feature>
<accession>A0A1L9SRY7</accession>
<gene>
    <name evidence="11" type="ORF">ASPZODRAFT_149402</name>
</gene>
<dbReference type="RefSeq" id="XP_022584458.1">
    <property type="nucleotide sequence ID" value="XM_022725483.1"/>
</dbReference>
<feature type="transmembrane region" description="Helical" evidence="10">
    <location>
        <begin position="157"/>
        <end position="181"/>
    </location>
</feature>
<feature type="transmembrane region" description="Helical" evidence="10">
    <location>
        <begin position="269"/>
        <end position="290"/>
    </location>
</feature>
<feature type="transmembrane region" description="Helical" evidence="10">
    <location>
        <begin position="226"/>
        <end position="249"/>
    </location>
</feature>
<sequence length="385" mass="42572">MQRIDKHDKGWRRFVRNFTPSWFSVTTGTGMISMLLNTLPYNGRWLYWISVAVFALNVFLFVMACLLTLLRFALYPETIRATIADPVQSMVLGGFPMSLATIINMFCFVCVPVCGEWAVTFVWVLWIIDALISVATALTLPFVVMSRGRIVHLSTMTAVWLMPASTCPLAAGSGSIVAGLLPNADHVLWTLIASYVIWGLGLSLAMMIYVIYFQRLTFHKIPPKEVIVSVFLPLGSVGSGSYAIMRLGSVALDIFPKTNSLRSVDAAPVFYAMGFMIGLLMWAFGLVWLFFASASIARCRHFPFNIGWWAFTFPLGALALSTCRLGRELPSVVFDVLGTIISLVAVVLWMICSLGTVQGIMSGKLFVAPTLVETKHKEVDKDCFA</sequence>
<dbReference type="GO" id="GO:0000319">
    <property type="term" value="F:sulfite transmembrane transporter activity"/>
    <property type="evidence" value="ECO:0007669"/>
    <property type="project" value="TreeGrafter"/>
</dbReference>
<organism evidence="11 12">
    <name type="scientific">Penicilliopsis zonata CBS 506.65</name>
    <dbReference type="NCBI Taxonomy" id="1073090"/>
    <lineage>
        <taxon>Eukaryota</taxon>
        <taxon>Fungi</taxon>
        <taxon>Dikarya</taxon>
        <taxon>Ascomycota</taxon>
        <taxon>Pezizomycotina</taxon>
        <taxon>Eurotiomycetes</taxon>
        <taxon>Eurotiomycetidae</taxon>
        <taxon>Eurotiales</taxon>
        <taxon>Aspergillaceae</taxon>
        <taxon>Penicilliopsis</taxon>
    </lineage>
</organism>
<keyword evidence="4" id="KW-1003">Cell membrane</keyword>
<dbReference type="Proteomes" id="UP000184188">
    <property type="component" value="Unassembled WGS sequence"/>
</dbReference>
<evidence type="ECO:0000256" key="6">
    <source>
        <dbReference type="ARBA" id="ARBA00022989"/>
    </source>
</evidence>
<comment type="function">
    <text evidence="8">Sulphite efflux pump required for the secretion of sulphite as a reducing agent. In the presence of sulphite, cystine in keratin is directly cleaved to cysteine and S-sulphocysteine, and thereby, reduced proteins become accessible to hydrolysis by a variety of secreted endo- and exoproteases. Excretion of sulphite mediated by an efflux pump also represents a detoxification pathway for dermatophytes during infection of the epidermal stratum corneum, hair and nails, which are rich in cysteine.</text>
</comment>
<keyword evidence="6 10" id="KW-1133">Transmembrane helix</keyword>
<dbReference type="Gene3D" id="1.50.10.150">
    <property type="entry name" value="Voltage-dependent anion channel"/>
    <property type="match status" value="1"/>
</dbReference>
<feature type="transmembrane region" description="Helical" evidence="10">
    <location>
        <begin position="45"/>
        <end position="70"/>
    </location>
</feature>
<evidence type="ECO:0000256" key="9">
    <source>
        <dbReference type="ARBA" id="ARBA00072906"/>
    </source>
</evidence>
<dbReference type="STRING" id="1073090.A0A1L9SRY7"/>
<keyword evidence="7 10" id="KW-0472">Membrane</keyword>
<dbReference type="OrthoDB" id="1099at2759"/>
<evidence type="ECO:0000256" key="1">
    <source>
        <dbReference type="ARBA" id="ARBA00004651"/>
    </source>
</evidence>
<comment type="similarity">
    <text evidence="2">Belongs to the tellurite-resistance/dicarboxylate transporter (TDT) family.</text>
</comment>
<evidence type="ECO:0000256" key="4">
    <source>
        <dbReference type="ARBA" id="ARBA00022475"/>
    </source>
</evidence>
<dbReference type="CDD" id="cd09318">
    <property type="entry name" value="TDT_SSU1"/>
    <property type="match status" value="1"/>
</dbReference>
<evidence type="ECO:0000256" key="3">
    <source>
        <dbReference type="ARBA" id="ARBA00022448"/>
    </source>
</evidence>
<feature type="transmembrane region" description="Helical" evidence="10">
    <location>
        <begin position="302"/>
        <end position="320"/>
    </location>
</feature>